<feature type="compositionally biased region" description="Basic and acidic residues" evidence="15">
    <location>
        <begin position="78"/>
        <end position="90"/>
    </location>
</feature>
<keyword evidence="9 13" id="KW-0066">ATP synthesis</keyword>
<dbReference type="InterPro" id="IPR050059">
    <property type="entry name" value="ATP_synthase_B_chain"/>
</dbReference>
<evidence type="ECO:0000256" key="12">
    <source>
        <dbReference type="ARBA" id="ARBA00037847"/>
    </source>
</evidence>
<dbReference type="GO" id="GO:0005886">
    <property type="term" value="C:plasma membrane"/>
    <property type="evidence" value="ECO:0007669"/>
    <property type="project" value="UniProtKB-SubCell"/>
</dbReference>
<evidence type="ECO:0000256" key="2">
    <source>
        <dbReference type="ARBA" id="ARBA00022448"/>
    </source>
</evidence>
<dbReference type="CDD" id="cd06503">
    <property type="entry name" value="ATP-synt_Fo_b"/>
    <property type="match status" value="1"/>
</dbReference>
<dbReference type="GO" id="GO:0046933">
    <property type="term" value="F:proton-transporting ATP synthase activity, rotational mechanism"/>
    <property type="evidence" value="ECO:0007669"/>
    <property type="project" value="UniProtKB-UniRule"/>
</dbReference>
<keyword evidence="7 13" id="KW-0406">Ion transport</keyword>
<dbReference type="Proteomes" id="UP000824225">
    <property type="component" value="Unassembled WGS sequence"/>
</dbReference>
<dbReference type="GO" id="GO:0046961">
    <property type="term" value="F:proton-transporting ATPase activity, rotational mechanism"/>
    <property type="evidence" value="ECO:0007669"/>
    <property type="project" value="TreeGrafter"/>
</dbReference>
<comment type="caution">
    <text evidence="16">The sequence shown here is derived from an EMBL/GenBank/DDBJ whole genome shotgun (WGS) entry which is preliminary data.</text>
</comment>
<comment type="function">
    <text evidence="11">Component of the F(0) channel, it forms part of the peripheral stalk, linking F(1) to F(0). The b'-subunit is a diverged and duplicated form of b found in plants and photosynthetic bacteria.</text>
</comment>
<name>A0A9D2KMB9_9BACT</name>
<protein>
    <recommendedName>
        <fullName evidence="13">ATP synthase subunit b</fullName>
    </recommendedName>
    <alternativeName>
        <fullName evidence="13">ATP synthase F(0) sector subunit b</fullName>
    </alternativeName>
    <alternativeName>
        <fullName evidence="13">ATPase subunit I</fullName>
    </alternativeName>
    <alternativeName>
        <fullName evidence="13">F-type ATPase subunit b</fullName>
        <shortName evidence="13">F-ATPase subunit b</shortName>
    </alternativeName>
</protein>
<evidence type="ECO:0000256" key="10">
    <source>
        <dbReference type="ARBA" id="ARBA00025198"/>
    </source>
</evidence>
<keyword evidence="5 13" id="KW-0375">Hydrogen ion transport</keyword>
<reference evidence="16" key="2">
    <citation type="submission" date="2021-04" db="EMBL/GenBank/DDBJ databases">
        <authorList>
            <person name="Gilroy R."/>
        </authorList>
    </citation>
    <scope>NUCLEOTIDE SEQUENCE</scope>
    <source>
        <strain evidence="16">CHK186-16707</strain>
    </source>
</reference>
<dbReference type="EMBL" id="DXAN01000020">
    <property type="protein sequence ID" value="HJA08717.1"/>
    <property type="molecule type" value="Genomic_DNA"/>
</dbReference>
<evidence type="ECO:0000313" key="16">
    <source>
        <dbReference type="EMBL" id="HJA08717.1"/>
    </source>
</evidence>
<dbReference type="PANTHER" id="PTHR33445:SF2">
    <property type="entry name" value="ATP SYNTHASE SUBUNIT B', CHLOROPLASTIC"/>
    <property type="match status" value="1"/>
</dbReference>
<evidence type="ECO:0000256" key="1">
    <source>
        <dbReference type="ARBA" id="ARBA00005513"/>
    </source>
</evidence>
<accession>A0A9D2KMB9</accession>
<organism evidence="16 17">
    <name type="scientific">Candidatus Mailhella merdigallinarum</name>
    <dbReference type="NCBI Taxonomy" id="2838658"/>
    <lineage>
        <taxon>Bacteria</taxon>
        <taxon>Pseudomonadati</taxon>
        <taxon>Thermodesulfobacteriota</taxon>
        <taxon>Desulfovibrionia</taxon>
        <taxon>Desulfovibrionales</taxon>
        <taxon>Desulfovibrionaceae</taxon>
        <taxon>Mailhella</taxon>
    </lineage>
</organism>
<reference evidence="16" key="1">
    <citation type="journal article" date="2021" name="PeerJ">
        <title>Extensive microbial diversity within the chicken gut microbiome revealed by metagenomics and culture.</title>
        <authorList>
            <person name="Gilroy R."/>
            <person name="Ravi A."/>
            <person name="Getino M."/>
            <person name="Pursley I."/>
            <person name="Horton D.L."/>
            <person name="Alikhan N.F."/>
            <person name="Baker D."/>
            <person name="Gharbi K."/>
            <person name="Hall N."/>
            <person name="Watson M."/>
            <person name="Adriaenssens E.M."/>
            <person name="Foster-Nyarko E."/>
            <person name="Jarju S."/>
            <person name="Secka A."/>
            <person name="Antonio M."/>
            <person name="Oren A."/>
            <person name="Chaudhuri R.R."/>
            <person name="La Ragione R."/>
            <person name="Hildebrand F."/>
            <person name="Pallen M.J."/>
        </authorList>
    </citation>
    <scope>NUCLEOTIDE SEQUENCE</scope>
    <source>
        <strain evidence="16">CHK186-16707</strain>
    </source>
</reference>
<evidence type="ECO:0000256" key="8">
    <source>
        <dbReference type="ARBA" id="ARBA00023136"/>
    </source>
</evidence>
<evidence type="ECO:0000256" key="3">
    <source>
        <dbReference type="ARBA" id="ARBA00022547"/>
    </source>
</evidence>
<keyword evidence="3 13" id="KW-0138">CF(0)</keyword>
<evidence type="ECO:0000256" key="13">
    <source>
        <dbReference type="HAMAP-Rule" id="MF_01398"/>
    </source>
</evidence>
<dbReference type="HAMAP" id="MF_01398">
    <property type="entry name" value="ATP_synth_b_bprime"/>
    <property type="match status" value="1"/>
</dbReference>
<evidence type="ECO:0000256" key="7">
    <source>
        <dbReference type="ARBA" id="ARBA00023065"/>
    </source>
</evidence>
<gene>
    <name evidence="13" type="primary">atpF</name>
    <name evidence="16" type="ORF">H9962_05970</name>
</gene>
<evidence type="ECO:0000256" key="6">
    <source>
        <dbReference type="ARBA" id="ARBA00022989"/>
    </source>
</evidence>
<keyword evidence="13" id="KW-1003">Cell membrane</keyword>
<sequence length="139" mass="15411">MISLDITLLFQLVNFLVTLALLNWLIIGPVRRVMAERRARNDGLRGDTGSLNDEAARKLEAYEARLLRARAEMAAVRDEAKQAGEKDAQGRLESAGEEARVIRREAADRLHAESADARRELDAQVGDYARLAVDKLLGA</sequence>
<comment type="similarity">
    <text evidence="1 13 14">Belongs to the ATPase B chain family.</text>
</comment>
<keyword evidence="8 13" id="KW-0472">Membrane</keyword>
<dbReference type="AlphaFoldDB" id="A0A9D2KMB9"/>
<dbReference type="InterPro" id="IPR002146">
    <property type="entry name" value="ATP_synth_b/b'su_bac/chlpt"/>
</dbReference>
<evidence type="ECO:0000256" key="4">
    <source>
        <dbReference type="ARBA" id="ARBA00022692"/>
    </source>
</evidence>
<evidence type="ECO:0000313" key="17">
    <source>
        <dbReference type="Proteomes" id="UP000824225"/>
    </source>
</evidence>
<comment type="subunit">
    <text evidence="13">F-type ATPases have 2 components, F(1) - the catalytic core - and F(0) - the membrane proton channel. F(1) has five subunits: alpha(3), beta(3), gamma(1), delta(1), epsilon(1). F(0) has three main subunits: a(1), b(2) and c(10-14). The alpha and beta chains form an alternating ring which encloses part of the gamma chain. F(1) is attached to F(0) by a central stalk formed by the gamma and epsilon chains, while a peripheral stalk is formed by the delta and b chains.</text>
</comment>
<dbReference type="PANTHER" id="PTHR33445">
    <property type="entry name" value="ATP SYNTHASE SUBUNIT B', CHLOROPLASTIC"/>
    <property type="match status" value="1"/>
</dbReference>
<evidence type="ECO:0000256" key="5">
    <source>
        <dbReference type="ARBA" id="ARBA00022781"/>
    </source>
</evidence>
<dbReference type="GO" id="GO:0045259">
    <property type="term" value="C:proton-transporting ATP synthase complex"/>
    <property type="evidence" value="ECO:0007669"/>
    <property type="project" value="UniProtKB-KW"/>
</dbReference>
<feature type="transmembrane region" description="Helical" evidence="13">
    <location>
        <begin position="6"/>
        <end position="30"/>
    </location>
</feature>
<proteinExistence type="inferred from homology"/>
<evidence type="ECO:0000256" key="15">
    <source>
        <dbReference type="SAM" id="MobiDB-lite"/>
    </source>
</evidence>
<evidence type="ECO:0000256" key="11">
    <source>
        <dbReference type="ARBA" id="ARBA00025614"/>
    </source>
</evidence>
<evidence type="ECO:0000256" key="14">
    <source>
        <dbReference type="RuleBase" id="RU003848"/>
    </source>
</evidence>
<feature type="region of interest" description="Disordered" evidence="15">
    <location>
        <begin position="78"/>
        <end position="99"/>
    </location>
</feature>
<keyword evidence="6 13" id="KW-1133">Transmembrane helix</keyword>
<comment type="function">
    <text evidence="10 13">F(1)F(0) ATP synthase produces ATP from ADP in the presence of a proton or sodium gradient. F-type ATPases consist of two structural domains, F(1) containing the extramembraneous catalytic core and F(0) containing the membrane proton channel, linked together by a central stalk and a peripheral stalk. During catalysis, ATP synthesis in the catalytic domain of F(1) is coupled via a rotary mechanism of the central stalk subunits to proton translocation.</text>
</comment>
<keyword evidence="2 13" id="KW-0813">Transport</keyword>
<keyword evidence="4 13" id="KW-0812">Transmembrane</keyword>
<evidence type="ECO:0000256" key="9">
    <source>
        <dbReference type="ARBA" id="ARBA00023310"/>
    </source>
</evidence>
<dbReference type="Pfam" id="PF00430">
    <property type="entry name" value="ATP-synt_B"/>
    <property type="match status" value="1"/>
</dbReference>
<dbReference type="GO" id="GO:0012505">
    <property type="term" value="C:endomembrane system"/>
    <property type="evidence" value="ECO:0007669"/>
    <property type="project" value="UniProtKB-SubCell"/>
</dbReference>
<comment type="subcellular location">
    <subcellularLocation>
        <location evidence="13">Cell membrane</location>
        <topology evidence="13">Single-pass membrane protein</topology>
    </subcellularLocation>
    <subcellularLocation>
        <location evidence="12">Endomembrane system</location>
        <topology evidence="12">Single-pass membrane protein</topology>
    </subcellularLocation>
</comment>